<sequence length="164" mass="17696">EVVRLRLFPTGEDNTLAEDRAVLVASLVAGFPLNTGAIIAEEINCRVLCPFVDQAITAALEPYKHLHPHMDDMKATERQPQSSHLPTMRSQRTITLHPSAGRIVEGNRRISTPPVERHVTGTTIHSESTTLAKPPPAAEAAPHDPVSVTATTKATIDGSGVHHK</sequence>
<name>A0ABS8WYU6_DATST</name>
<dbReference type="Proteomes" id="UP000823775">
    <property type="component" value="Unassembled WGS sequence"/>
</dbReference>
<proteinExistence type="predicted"/>
<dbReference type="EMBL" id="JACEIK010015487">
    <property type="protein sequence ID" value="MCE3217016.1"/>
    <property type="molecule type" value="Genomic_DNA"/>
</dbReference>
<evidence type="ECO:0000256" key="1">
    <source>
        <dbReference type="SAM" id="MobiDB-lite"/>
    </source>
</evidence>
<evidence type="ECO:0000313" key="3">
    <source>
        <dbReference type="Proteomes" id="UP000823775"/>
    </source>
</evidence>
<feature type="region of interest" description="Disordered" evidence="1">
    <location>
        <begin position="119"/>
        <end position="147"/>
    </location>
</feature>
<feature type="non-terminal residue" evidence="2">
    <location>
        <position position="1"/>
    </location>
</feature>
<feature type="compositionally biased region" description="Polar residues" evidence="1">
    <location>
        <begin position="120"/>
        <end position="131"/>
    </location>
</feature>
<keyword evidence="3" id="KW-1185">Reference proteome</keyword>
<reference evidence="2 3" key="1">
    <citation type="journal article" date="2021" name="BMC Genomics">
        <title>Datura genome reveals duplications of psychoactive alkaloid biosynthetic genes and high mutation rate following tissue culture.</title>
        <authorList>
            <person name="Rajewski A."/>
            <person name="Carter-House D."/>
            <person name="Stajich J."/>
            <person name="Litt A."/>
        </authorList>
    </citation>
    <scope>NUCLEOTIDE SEQUENCE [LARGE SCALE GENOMIC DNA]</scope>
    <source>
        <strain evidence="2">AR-01</strain>
    </source>
</reference>
<protein>
    <submittedName>
        <fullName evidence="2">Uncharacterized protein</fullName>
    </submittedName>
</protein>
<evidence type="ECO:0000313" key="2">
    <source>
        <dbReference type="EMBL" id="MCE3217016.1"/>
    </source>
</evidence>
<comment type="caution">
    <text evidence="2">The sequence shown here is derived from an EMBL/GenBank/DDBJ whole genome shotgun (WGS) entry which is preliminary data.</text>
</comment>
<organism evidence="2 3">
    <name type="scientific">Datura stramonium</name>
    <name type="common">Jimsonweed</name>
    <name type="synonym">Common thornapple</name>
    <dbReference type="NCBI Taxonomy" id="4076"/>
    <lineage>
        <taxon>Eukaryota</taxon>
        <taxon>Viridiplantae</taxon>
        <taxon>Streptophyta</taxon>
        <taxon>Embryophyta</taxon>
        <taxon>Tracheophyta</taxon>
        <taxon>Spermatophyta</taxon>
        <taxon>Magnoliopsida</taxon>
        <taxon>eudicotyledons</taxon>
        <taxon>Gunneridae</taxon>
        <taxon>Pentapetalae</taxon>
        <taxon>asterids</taxon>
        <taxon>lamiids</taxon>
        <taxon>Solanales</taxon>
        <taxon>Solanaceae</taxon>
        <taxon>Solanoideae</taxon>
        <taxon>Datureae</taxon>
        <taxon>Datura</taxon>
    </lineage>
</organism>
<accession>A0ABS8WYU6</accession>
<gene>
    <name evidence="2" type="ORF">HAX54_010066</name>
</gene>